<evidence type="ECO:0000259" key="9">
    <source>
        <dbReference type="PROSITE" id="PS51755"/>
    </source>
</evidence>
<keyword evidence="11" id="KW-1185">Reference proteome</keyword>
<evidence type="ECO:0000313" key="10">
    <source>
        <dbReference type="EMBL" id="WEG74025.1"/>
    </source>
</evidence>
<dbReference type="Gene3D" id="6.10.250.690">
    <property type="match status" value="1"/>
</dbReference>
<feature type="domain" description="Response regulatory" evidence="8">
    <location>
        <begin position="3"/>
        <end position="115"/>
    </location>
</feature>
<feature type="domain" description="OmpR/PhoB-type" evidence="9">
    <location>
        <begin position="123"/>
        <end position="221"/>
    </location>
</feature>
<dbReference type="PANTHER" id="PTHR48111:SF2">
    <property type="entry name" value="RESPONSE REGULATOR SAER"/>
    <property type="match status" value="1"/>
</dbReference>
<organism evidence="10 11">
    <name type="scientific">Vagococcus intermedius</name>
    <dbReference type="NCBI Taxonomy" id="2991418"/>
    <lineage>
        <taxon>Bacteria</taxon>
        <taxon>Bacillati</taxon>
        <taxon>Bacillota</taxon>
        <taxon>Bacilli</taxon>
        <taxon>Lactobacillales</taxon>
        <taxon>Enterococcaceae</taxon>
        <taxon>Vagococcus</taxon>
    </lineage>
</organism>
<dbReference type="SUPFAM" id="SSF52172">
    <property type="entry name" value="CheY-like"/>
    <property type="match status" value="1"/>
</dbReference>
<evidence type="ECO:0000256" key="3">
    <source>
        <dbReference type="ARBA" id="ARBA00023015"/>
    </source>
</evidence>
<evidence type="ECO:0000259" key="8">
    <source>
        <dbReference type="PROSITE" id="PS50110"/>
    </source>
</evidence>
<protein>
    <submittedName>
        <fullName evidence="10">Response regulator transcription factor</fullName>
    </submittedName>
</protein>
<keyword evidence="5" id="KW-0804">Transcription</keyword>
<name>A0AAF0I854_9ENTE</name>
<dbReference type="SMART" id="SM00862">
    <property type="entry name" value="Trans_reg_C"/>
    <property type="match status" value="1"/>
</dbReference>
<evidence type="ECO:0000256" key="7">
    <source>
        <dbReference type="PROSITE-ProRule" id="PRU01091"/>
    </source>
</evidence>
<evidence type="ECO:0000256" key="1">
    <source>
        <dbReference type="ARBA" id="ARBA00022553"/>
    </source>
</evidence>
<keyword evidence="4 7" id="KW-0238">DNA-binding</keyword>
<dbReference type="CDD" id="cd00383">
    <property type="entry name" value="trans_reg_C"/>
    <property type="match status" value="1"/>
</dbReference>
<dbReference type="Gene3D" id="1.10.10.10">
    <property type="entry name" value="Winged helix-like DNA-binding domain superfamily/Winged helix DNA-binding domain"/>
    <property type="match status" value="1"/>
</dbReference>
<dbReference type="GO" id="GO:0000976">
    <property type="term" value="F:transcription cis-regulatory region binding"/>
    <property type="evidence" value="ECO:0007669"/>
    <property type="project" value="TreeGrafter"/>
</dbReference>
<dbReference type="SUPFAM" id="SSF46894">
    <property type="entry name" value="C-terminal effector domain of the bipartite response regulators"/>
    <property type="match status" value="1"/>
</dbReference>
<dbReference type="InterPro" id="IPR001789">
    <property type="entry name" value="Sig_transdc_resp-reg_receiver"/>
</dbReference>
<dbReference type="PROSITE" id="PS50110">
    <property type="entry name" value="RESPONSE_REGULATORY"/>
    <property type="match status" value="1"/>
</dbReference>
<feature type="DNA-binding region" description="OmpR/PhoB-type" evidence="7">
    <location>
        <begin position="123"/>
        <end position="221"/>
    </location>
</feature>
<dbReference type="GO" id="GO:0032993">
    <property type="term" value="C:protein-DNA complex"/>
    <property type="evidence" value="ECO:0007669"/>
    <property type="project" value="TreeGrafter"/>
</dbReference>
<dbReference type="GO" id="GO:0005829">
    <property type="term" value="C:cytosol"/>
    <property type="evidence" value="ECO:0007669"/>
    <property type="project" value="TreeGrafter"/>
</dbReference>
<dbReference type="InterPro" id="IPR011006">
    <property type="entry name" value="CheY-like_superfamily"/>
</dbReference>
<dbReference type="InterPro" id="IPR036388">
    <property type="entry name" value="WH-like_DNA-bd_sf"/>
</dbReference>
<keyword evidence="1 6" id="KW-0597">Phosphoprotein</keyword>
<evidence type="ECO:0000256" key="2">
    <source>
        <dbReference type="ARBA" id="ARBA00023012"/>
    </source>
</evidence>
<dbReference type="Pfam" id="PF00486">
    <property type="entry name" value="Trans_reg_C"/>
    <property type="match status" value="1"/>
</dbReference>
<dbReference type="GO" id="GO:0006355">
    <property type="term" value="P:regulation of DNA-templated transcription"/>
    <property type="evidence" value="ECO:0007669"/>
    <property type="project" value="InterPro"/>
</dbReference>
<evidence type="ECO:0000256" key="4">
    <source>
        <dbReference type="ARBA" id="ARBA00023125"/>
    </source>
</evidence>
<evidence type="ECO:0000256" key="5">
    <source>
        <dbReference type="ARBA" id="ARBA00023163"/>
    </source>
</evidence>
<dbReference type="PANTHER" id="PTHR48111">
    <property type="entry name" value="REGULATOR OF RPOS"/>
    <property type="match status" value="1"/>
</dbReference>
<proteinExistence type="predicted"/>
<dbReference type="GO" id="GO:0000156">
    <property type="term" value="F:phosphorelay response regulator activity"/>
    <property type="evidence" value="ECO:0007669"/>
    <property type="project" value="TreeGrafter"/>
</dbReference>
<dbReference type="InterPro" id="IPR039420">
    <property type="entry name" value="WalR-like"/>
</dbReference>
<reference evidence="10" key="1">
    <citation type="submission" date="2022-10" db="EMBL/GenBank/DDBJ databases">
        <title>Vagococcus sp. isolated from poultry meat.</title>
        <authorList>
            <person name="Johansson P."/>
            <person name="Bjorkroth J."/>
        </authorList>
    </citation>
    <scope>NUCLEOTIDE SEQUENCE</scope>
    <source>
        <strain evidence="10">STAA11</strain>
    </source>
</reference>
<dbReference type="EMBL" id="CP110232">
    <property type="protein sequence ID" value="WEG74025.1"/>
    <property type="molecule type" value="Genomic_DNA"/>
</dbReference>
<accession>A0AAF0I854</accession>
<keyword evidence="3" id="KW-0805">Transcription regulation</keyword>
<dbReference type="Gene3D" id="3.40.50.2300">
    <property type="match status" value="1"/>
</dbReference>
<gene>
    <name evidence="10" type="ORF">OL234_03690</name>
</gene>
<keyword evidence="2" id="KW-0902">Two-component regulatory system</keyword>
<dbReference type="Pfam" id="PF00072">
    <property type="entry name" value="Response_reg"/>
    <property type="match status" value="1"/>
</dbReference>
<dbReference type="KEGG" id="vie:OL234_03690"/>
<dbReference type="InterPro" id="IPR016032">
    <property type="entry name" value="Sig_transdc_resp-reg_C-effctor"/>
</dbReference>
<dbReference type="Proteomes" id="UP001179647">
    <property type="component" value="Chromosome"/>
</dbReference>
<dbReference type="RefSeq" id="WP_275469824.1">
    <property type="nucleotide sequence ID" value="NZ_CP110232.1"/>
</dbReference>
<sequence>MANILVIDDEQDVLHLIKRILEKEGHCVNVRDSALAVRPEDLTESQLIILDVMMPGVDGLSYCQKIRSQVACPIIFLTAKANEQDLLDGFASGGDDYITKPFSLKELIARVSGHLRRDQRKQRQGLNDGPIELLLGKQLFLVAGKEVKLTRSEFHICQLLFRHKEQVFSKEMIYDSLYGIDALGDSQTIITERVKNIRRKYKEQGEQPIKTVWGIGYRWEREA</sequence>
<dbReference type="SMART" id="SM00448">
    <property type="entry name" value="REC"/>
    <property type="match status" value="1"/>
</dbReference>
<feature type="modified residue" description="4-aspartylphosphate" evidence="6">
    <location>
        <position position="51"/>
    </location>
</feature>
<dbReference type="InterPro" id="IPR001867">
    <property type="entry name" value="OmpR/PhoB-type_DNA-bd"/>
</dbReference>
<dbReference type="AlphaFoldDB" id="A0AAF0I854"/>
<evidence type="ECO:0000313" key="11">
    <source>
        <dbReference type="Proteomes" id="UP001179647"/>
    </source>
</evidence>
<dbReference type="PROSITE" id="PS51755">
    <property type="entry name" value="OMPR_PHOB"/>
    <property type="match status" value="1"/>
</dbReference>
<evidence type="ECO:0000256" key="6">
    <source>
        <dbReference type="PROSITE-ProRule" id="PRU00169"/>
    </source>
</evidence>